<protein>
    <submittedName>
        <fullName evidence="2">Uncharacterized protein</fullName>
    </submittedName>
</protein>
<comment type="caution">
    <text evidence="2">The sequence shown here is derived from an EMBL/GenBank/DDBJ whole genome shotgun (WGS) entry which is preliminary data.</text>
</comment>
<feature type="region of interest" description="Disordered" evidence="1">
    <location>
        <begin position="58"/>
        <end position="81"/>
    </location>
</feature>
<accession>A0A420YCT7</accession>
<evidence type="ECO:0000256" key="1">
    <source>
        <dbReference type="SAM" id="MobiDB-lite"/>
    </source>
</evidence>
<name>A0A420YCT7_9PEZI</name>
<proteinExistence type="predicted"/>
<sequence>MAHRQSTTTTTTTTSTVPSKRNLFGRRDRAAHHRHGKLSLGNRVIGAVKRLRGTVVRRPGEKATGTQHIHETHSRRSVGRSPRFLQRWRRKRAMGVARHSVGL</sequence>
<dbReference type="EMBL" id="QVQW01000019">
    <property type="protein sequence ID" value="RKU45715.1"/>
    <property type="molecule type" value="Genomic_DNA"/>
</dbReference>
<feature type="region of interest" description="Disordered" evidence="1">
    <location>
        <begin position="1"/>
        <end position="36"/>
    </location>
</feature>
<evidence type="ECO:0000313" key="3">
    <source>
        <dbReference type="Proteomes" id="UP000275385"/>
    </source>
</evidence>
<evidence type="ECO:0000313" key="2">
    <source>
        <dbReference type="EMBL" id="RKU45715.1"/>
    </source>
</evidence>
<dbReference type="AlphaFoldDB" id="A0A420YCT7"/>
<reference evidence="2 3" key="1">
    <citation type="submission" date="2018-08" db="EMBL/GenBank/DDBJ databases">
        <title>Draft genome of the lignicolous fungus Coniochaeta pulveracea.</title>
        <authorList>
            <person name="Borstlap C.J."/>
            <person name="De Witt R.N."/>
            <person name="Botha A."/>
            <person name="Volschenk H."/>
        </authorList>
    </citation>
    <scope>NUCLEOTIDE SEQUENCE [LARGE SCALE GENOMIC DNA]</scope>
    <source>
        <strain evidence="2 3">CAB683</strain>
    </source>
</reference>
<organism evidence="2 3">
    <name type="scientific">Coniochaeta pulveracea</name>
    <dbReference type="NCBI Taxonomy" id="177199"/>
    <lineage>
        <taxon>Eukaryota</taxon>
        <taxon>Fungi</taxon>
        <taxon>Dikarya</taxon>
        <taxon>Ascomycota</taxon>
        <taxon>Pezizomycotina</taxon>
        <taxon>Sordariomycetes</taxon>
        <taxon>Sordariomycetidae</taxon>
        <taxon>Coniochaetales</taxon>
        <taxon>Coniochaetaceae</taxon>
        <taxon>Coniochaeta</taxon>
    </lineage>
</organism>
<feature type="compositionally biased region" description="Low complexity" evidence="1">
    <location>
        <begin position="1"/>
        <end position="16"/>
    </location>
</feature>
<dbReference type="Proteomes" id="UP000275385">
    <property type="component" value="Unassembled WGS sequence"/>
</dbReference>
<keyword evidence="3" id="KW-1185">Reference proteome</keyword>
<gene>
    <name evidence="2" type="ORF">DL546_007584</name>
</gene>
<dbReference type="OrthoDB" id="5426707at2759"/>